<keyword evidence="3" id="KW-1185">Reference proteome</keyword>
<dbReference type="RefSeq" id="WP_166284740.1">
    <property type="nucleotide sequence ID" value="NZ_JAANNP010000124.1"/>
</dbReference>
<protein>
    <recommendedName>
        <fullName evidence="4">DUF3955 domain-containing protein</fullName>
    </recommendedName>
</protein>
<reference evidence="2 3" key="1">
    <citation type="submission" date="2020-03" db="EMBL/GenBank/DDBJ databases">
        <title>Two novel Motilibacter sp.</title>
        <authorList>
            <person name="Liu S."/>
        </authorList>
    </citation>
    <scope>NUCLEOTIDE SEQUENCE [LARGE SCALE GENOMIC DNA]</scope>
    <source>
        <strain evidence="2 3">E257</strain>
    </source>
</reference>
<evidence type="ECO:0000313" key="3">
    <source>
        <dbReference type="Proteomes" id="UP000800981"/>
    </source>
</evidence>
<keyword evidence="1" id="KW-0472">Membrane</keyword>
<keyword evidence="1" id="KW-1133">Transmembrane helix</keyword>
<comment type="caution">
    <text evidence="2">The sequence shown here is derived from an EMBL/GenBank/DDBJ whole genome shotgun (WGS) entry which is preliminary data.</text>
</comment>
<evidence type="ECO:0000313" key="2">
    <source>
        <dbReference type="EMBL" id="NHC16285.1"/>
    </source>
</evidence>
<gene>
    <name evidence="2" type="ORF">G9H71_21095</name>
</gene>
<feature type="transmembrane region" description="Helical" evidence="1">
    <location>
        <begin position="12"/>
        <end position="34"/>
    </location>
</feature>
<proteinExistence type="predicted"/>
<dbReference type="Proteomes" id="UP000800981">
    <property type="component" value="Unassembled WGS sequence"/>
</dbReference>
<keyword evidence="1" id="KW-0812">Transmembrane</keyword>
<sequence length="73" mass="8195">MAVSPERSDRVVRASAFGVLSLFLLLFGVLMLVGTRDELWEWGYKLPNWATVLILLVGGVAALVRAVRLLRRR</sequence>
<feature type="transmembrane region" description="Helical" evidence="1">
    <location>
        <begin position="46"/>
        <end position="67"/>
    </location>
</feature>
<accession>A0ABX0H096</accession>
<dbReference type="EMBL" id="JAANNP010000124">
    <property type="protein sequence ID" value="NHC16285.1"/>
    <property type="molecule type" value="Genomic_DNA"/>
</dbReference>
<organism evidence="2 3">
    <name type="scientific">Motilibacter deserti</name>
    <dbReference type="NCBI Taxonomy" id="2714956"/>
    <lineage>
        <taxon>Bacteria</taxon>
        <taxon>Bacillati</taxon>
        <taxon>Actinomycetota</taxon>
        <taxon>Actinomycetes</taxon>
        <taxon>Motilibacterales</taxon>
        <taxon>Motilibacteraceae</taxon>
        <taxon>Motilibacter</taxon>
    </lineage>
</organism>
<evidence type="ECO:0000256" key="1">
    <source>
        <dbReference type="SAM" id="Phobius"/>
    </source>
</evidence>
<evidence type="ECO:0008006" key="4">
    <source>
        <dbReference type="Google" id="ProtNLM"/>
    </source>
</evidence>
<name>A0ABX0H096_9ACTN</name>